<organism evidence="1 5">
    <name type="scientific">Arabidopsis thaliana</name>
    <name type="common">Mouse-ear cress</name>
    <dbReference type="NCBI Taxonomy" id="3702"/>
    <lineage>
        <taxon>Eukaryota</taxon>
        <taxon>Viridiplantae</taxon>
        <taxon>Streptophyta</taxon>
        <taxon>Embryophyta</taxon>
        <taxon>Tracheophyta</taxon>
        <taxon>Spermatophyta</taxon>
        <taxon>Magnoliopsida</taxon>
        <taxon>eudicotyledons</taxon>
        <taxon>Gunneridae</taxon>
        <taxon>Pentapetalae</taxon>
        <taxon>rosids</taxon>
        <taxon>malvids</taxon>
        <taxon>Brassicales</taxon>
        <taxon>Brassicaceae</taxon>
        <taxon>Camelineae</taxon>
        <taxon>Arabidopsis</taxon>
    </lineage>
</organism>
<dbReference type="EMBL" id="CACSHJ010000096">
    <property type="protein sequence ID" value="CAA0401692.1"/>
    <property type="molecule type" value="Genomic_DNA"/>
</dbReference>
<dbReference type="PANTHER" id="PTHR33431:SF21">
    <property type="entry name" value="GB|AAD24366.1"/>
    <property type="match status" value="1"/>
</dbReference>
<evidence type="ECO:0000313" key="1">
    <source>
        <dbReference type="EMBL" id="CAA0401692.1"/>
    </source>
</evidence>
<dbReference type="Proteomes" id="UP000516314">
    <property type="component" value="Chromosome 5"/>
</dbReference>
<name>A0A5S9Y3J4_ARATH</name>
<accession>A0A654G064</accession>
<dbReference type="InterPro" id="IPR012862">
    <property type="entry name" value="DUF1635"/>
</dbReference>
<dbReference type="PANTHER" id="PTHR33431">
    <property type="entry name" value="ENABLED-LIKE PROTEIN (DUF1635)"/>
    <property type="match status" value="1"/>
</dbReference>
<reference evidence="2 6" key="2">
    <citation type="submission" date="2020-09" db="EMBL/GenBank/DDBJ databases">
        <authorList>
            <person name="Ashkenazy H."/>
        </authorList>
    </citation>
    <scope>NUCLEOTIDE SEQUENCE [LARGE SCALE GENOMIC DNA]</scope>
    <source>
        <strain evidence="6">cv. Cdm-0</strain>
    </source>
</reference>
<reference evidence="1 5" key="1">
    <citation type="submission" date="2019-12" db="EMBL/GenBank/DDBJ databases">
        <authorList>
            <person name="Jiao W.-B."/>
            <person name="Schneeberger K."/>
        </authorList>
    </citation>
    <scope>NUCLEOTIDE SEQUENCE [LARGE SCALE GENOMIC DNA]</scope>
    <source>
        <strain evidence="4">cv. An-1</strain>
        <strain evidence="5">cv. C24</strain>
    </source>
</reference>
<evidence type="ECO:0000313" key="6">
    <source>
        <dbReference type="Proteomes" id="UP000516314"/>
    </source>
</evidence>
<evidence type="ECO:0000313" key="5">
    <source>
        <dbReference type="Proteomes" id="UP000434276"/>
    </source>
</evidence>
<evidence type="ECO:0000313" key="3">
    <source>
        <dbReference type="EMBL" id="VYS66383.1"/>
    </source>
</evidence>
<dbReference type="Pfam" id="PF07795">
    <property type="entry name" value="DUF1635"/>
    <property type="match status" value="1"/>
</dbReference>
<dbReference type="EMBL" id="LR881470">
    <property type="protein sequence ID" value="CAD5331271.1"/>
    <property type="molecule type" value="Genomic_DNA"/>
</dbReference>
<dbReference type="OrthoDB" id="778241at2759"/>
<proteinExistence type="predicted"/>
<evidence type="ECO:0000313" key="4">
    <source>
        <dbReference type="Proteomes" id="UP000426265"/>
    </source>
</evidence>
<protein>
    <submittedName>
        <fullName evidence="2">(thale cress) hypothetical protein</fullName>
    </submittedName>
</protein>
<accession>A0A5S9Y3J4</accession>
<dbReference type="ExpressionAtlas" id="A0A5S9Y3J4">
    <property type="expression patterns" value="differential"/>
</dbReference>
<sequence>MYQETKQFYHLWLLAVQERDEAREHLKQSLVELSRLQECFNTILLSEDQQIPHYSYSETTDETPDHQKLYSYNNFSNESPSRFSSASSIDLVSNSTVYSSPETYDSDCYSLRTLQMGFAFEEKKDFETLVLENIGLGRMLPENGKFQQAIIETGSLVDSLFITGPIPKWRNPPVQMLSQRPLLSHSIGKWNYGGQGIINRSFSGKMPRLSLMP</sequence>
<gene>
    <name evidence="3" type="ORF">AN1_LOCUS21785</name>
    <name evidence="2" type="ORF">AT9943_LOCUS18756</name>
    <name evidence="1" type="ORF">C24_LOCUS21676</name>
</gene>
<dbReference type="Proteomes" id="UP000426265">
    <property type="component" value="Unassembled WGS sequence"/>
</dbReference>
<dbReference type="EMBL" id="CACRSJ010000110">
    <property type="protein sequence ID" value="VYS66383.1"/>
    <property type="molecule type" value="Genomic_DNA"/>
</dbReference>
<evidence type="ECO:0000313" key="2">
    <source>
        <dbReference type="EMBL" id="CAD5331271.1"/>
    </source>
</evidence>
<dbReference type="Proteomes" id="UP000434276">
    <property type="component" value="Unassembled WGS sequence"/>
</dbReference>
<dbReference type="AlphaFoldDB" id="A0A5S9Y3J4"/>